<sequence length="233" mass="26253">MGRQIKGLLYFFATDIRHSLMIFWTILLSILVVSLSISYFLLSVEGAEYYLSLSVPIYIYCSILGFITVKESIPFSLKMGATRKNLFISLGIFFLVLAVAKSIFANIIHALTLLFTDATNIHIFRFIHPAAMLEDTWANRVIIDIAIMFLSFSVMFLIGLLFYKYGLAGGGIVSGVVVVVLLFGIAQGWLIDFFADVFRTMDLTLFIQMIGIGMVVYLLSFIFMRRITTVKAK</sequence>
<feature type="transmembrane region" description="Helical" evidence="1">
    <location>
        <begin position="170"/>
        <end position="191"/>
    </location>
</feature>
<reference evidence="2 3" key="1">
    <citation type="journal article" date="2015" name="Antonie Van Leeuwenhoek">
        <title>Oceanobacillus bengalensis sp. nov., a bacterium isolated from seawater of the Bay of Bengal.</title>
        <authorList>
            <person name="Yongchang O."/>
            <person name="Xiang W."/>
            <person name="Wang G."/>
        </authorList>
    </citation>
    <scope>NUCLEOTIDE SEQUENCE [LARGE SCALE GENOMIC DNA]</scope>
    <source>
        <strain evidence="2 3">MCCC 1K00260</strain>
    </source>
</reference>
<protein>
    <submittedName>
        <fullName evidence="2">Uncharacterized protein</fullName>
    </submittedName>
</protein>
<keyword evidence="1" id="KW-0812">Transmembrane</keyword>
<feature type="transmembrane region" description="Helical" evidence="1">
    <location>
        <begin position="141"/>
        <end position="163"/>
    </location>
</feature>
<feature type="transmembrane region" description="Helical" evidence="1">
    <location>
        <begin position="49"/>
        <end position="69"/>
    </location>
</feature>
<evidence type="ECO:0000313" key="3">
    <source>
        <dbReference type="Proteomes" id="UP000281813"/>
    </source>
</evidence>
<feature type="transmembrane region" description="Helical" evidence="1">
    <location>
        <begin position="90"/>
        <end position="115"/>
    </location>
</feature>
<dbReference type="EMBL" id="RBZO01000021">
    <property type="protein sequence ID" value="RKQ14370.1"/>
    <property type="molecule type" value="Genomic_DNA"/>
</dbReference>
<keyword evidence="1" id="KW-1133">Transmembrane helix</keyword>
<keyword evidence="3" id="KW-1185">Reference proteome</keyword>
<organism evidence="2 3">
    <name type="scientific">Oceanobacillus bengalensis</name>
    <dbReference type="NCBI Taxonomy" id="1435466"/>
    <lineage>
        <taxon>Bacteria</taxon>
        <taxon>Bacillati</taxon>
        <taxon>Bacillota</taxon>
        <taxon>Bacilli</taxon>
        <taxon>Bacillales</taxon>
        <taxon>Bacillaceae</taxon>
        <taxon>Oceanobacillus</taxon>
    </lineage>
</organism>
<dbReference type="RefSeq" id="WP_121132552.1">
    <property type="nucleotide sequence ID" value="NZ_JBHUFK010000025.1"/>
</dbReference>
<evidence type="ECO:0000256" key="1">
    <source>
        <dbReference type="SAM" id="Phobius"/>
    </source>
</evidence>
<dbReference type="OrthoDB" id="2453726at2"/>
<dbReference type="AlphaFoldDB" id="A0A494YVY4"/>
<name>A0A494YVY4_9BACI</name>
<keyword evidence="1" id="KW-0472">Membrane</keyword>
<proteinExistence type="predicted"/>
<evidence type="ECO:0000313" key="2">
    <source>
        <dbReference type="EMBL" id="RKQ14370.1"/>
    </source>
</evidence>
<comment type="caution">
    <text evidence="2">The sequence shown here is derived from an EMBL/GenBank/DDBJ whole genome shotgun (WGS) entry which is preliminary data.</text>
</comment>
<accession>A0A494YVY4</accession>
<dbReference type="Proteomes" id="UP000281813">
    <property type="component" value="Unassembled WGS sequence"/>
</dbReference>
<feature type="transmembrane region" description="Helical" evidence="1">
    <location>
        <begin position="21"/>
        <end position="43"/>
    </location>
</feature>
<gene>
    <name evidence="2" type="ORF">D8M05_13150</name>
</gene>
<feature type="transmembrane region" description="Helical" evidence="1">
    <location>
        <begin position="203"/>
        <end position="224"/>
    </location>
</feature>